<dbReference type="Pfam" id="PF00005">
    <property type="entry name" value="ABC_tran"/>
    <property type="match status" value="1"/>
</dbReference>
<dbReference type="RefSeq" id="WP_200502143.1">
    <property type="nucleotide sequence ID" value="NZ_JAEDAJ010000004.1"/>
</dbReference>
<evidence type="ECO:0000256" key="1">
    <source>
        <dbReference type="ARBA" id="ARBA00022448"/>
    </source>
</evidence>
<organism evidence="6 7">
    <name type="scientific">Brachybacterium halotolerans</name>
    <dbReference type="NCBI Taxonomy" id="2795215"/>
    <lineage>
        <taxon>Bacteria</taxon>
        <taxon>Bacillati</taxon>
        <taxon>Actinomycetota</taxon>
        <taxon>Actinomycetes</taxon>
        <taxon>Micrococcales</taxon>
        <taxon>Dermabacteraceae</taxon>
        <taxon>Brachybacterium</taxon>
    </lineage>
</organism>
<dbReference type="PANTHER" id="PTHR42794">
    <property type="entry name" value="HEMIN IMPORT ATP-BINDING PROTEIN HMUV"/>
    <property type="match status" value="1"/>
</dbReference>
<evidence type="ECO:0000259" key="5">
    <source>
        <dbReference type="PROSITE" id="PS50893"/>
    </source>
</evidence>
<name>A0ABS1BA31_9MICO</name>
<evidence type="ECO:0000256" key="3">
    <source>
        <dbReference type="ARBA" id="ARBA00022840"/>
    </source>
</evidence>
<evidence type="ECO:0000256" key="2">
    <source>
        <dbReference type="ARBA" id="ARBA00022741"/>
    </source>
</evidence>
<dbReference type="PROSITE" id="PS50893">
    <property type="entry name" value="ABC_TRANSPORTER_2"/>
    <property type="match status" value="1"/>
</dbReference>
<dbReference type="CDD" id="cd03214">
    <property type="entry name" value="ABC_Iron-Siderophores_B12_Hemin"/>
    <property type="match status" value="1"/>
</dbReference>
<keyword evidence="1" id="KW-0813">Transport</keyword>
<accession>A0ABS1BA31</accession>
<dbReference type="InterPro" id="IPR003439">
    <property type="entry name" value="ABC_transporter-like_ATP-bd"/>
</dbReference>
<evidence type="ECO:0000256" key="4">
    <source>
        <dbReference type="ARBA" id="ARBA00022967"/>
    </source>
</evidence>
<dbReference type="SUPFAM" id="SSF52540">
    <property type="entry name" value="P-loop containing nucleoside triphosphate hydrolases"/>
    <property type="match status" value="1"/>
</dbReference>
<feature type="domain" description="ABC transporter" evidence="5">
    <location>
        <begin position="11"/>
        <end position="242"/>
    </location>
</feature>
<keyword evidence="3 6" id="KW-0067">ATP-binding</keyword>
<reference evidence="6 7" key="1">
    <citation type="submission" date="2020-12" db="EMBL/GenBank/DDBJ databases">
        <title>Brachybacterium sp. MASK1Z-5, whole genome shotgun sequence.</title>
        <authorList>
            <person name="Tuo L."/>
        </authorList>
    </citation>
    <scope>NUCLEOTIDE SEQUENCE [LARGE SCALE GENOMIC DNA]</scope>
    <source>
        <strain evidence="6 7">MASK1Z-5</strain>
    </source>
</reference>
<dbReference type="Gene3D" id="3.40.50.300">
    <property type="entry name" value="P-loop containing nucleotide triphosphate hydrolases"/>
    <property type="match status" value="1"/>
</dbReference>
<gene>
    <name evidence="6" type="ORF">I8D64_08845</name>
</gene>
<dbReference type="GO" id="GO:0005524">
    <property type="term" value="F:ATP binding"/>
    <property type="evidence" value="ECO:0007669"/>
    <property type="project" value="UniProtKB-KW"/>
</dbReference>
<dbReference type="Proteomes" id="UP000612352">
    <property type="component" value="Unassembled WGS sequence"/>
</dbReference>
<evidence type="ECO:0000313" key="7">
    <source>
        <dbReference type="Proteomes" id="UP000612352"/>
    </source>
</evidence>
<evidence type="ECO:0000313" key="6">
    <source>
        <dbReference type="EMBL" id="MBK0331509.1"/>
    </source>
</evidence>
<dbReference type="SMART" id="SM00382">
    <property type="entry name" value="AAA"/>
    <property type="match status" value="1"/>
</dbReference>
<dbReference type="PROSITE" id="PS00211">
    <property type="entry name" value="ABC_TRANSPORTER_1"/>
    <property type="match status" value="1"/>
</dbReference>
<dbReference type="PANTHER" id="PTHR42794:SF1">
    <property type="entry name" value="HEMIN IMPORT ATP-BINDING PROTEIN HMUV"/>
    <property type="match status" value="1"/>
</dbReference>
<sequence>MSPDRDTPAVLRARGIHHSYASARVLDGVDLAVGSSEMVGLVGPNGSGKTTLLRVLTAALRPVSGEVLLHGRPVRSFSGRERARRLAVVVQESGGELPMTVADVVLLGRAPHRGLRHRPGHDREIARRALEQVGALALASRDMATLSGGERQRVLIARALTQQPEVLLLDEPTNHLDVGYQHEVLHIVRQLGLATIVVLHDLNLAARYCDRVAVLHGGRLLAEGTPAEALRAPQLQEVYGVGAEERRADDGTAQFLFHHRSTA</sequence>
<keyword evidence="2" id="KW-0547">Nucleotide-binding</keyword>
<proteinExistence type="predicted"/>
<dbReference type="InterPro" id="IPR027417">
    <property type="entry name" value="P-loop_NTPase"/>
</dbReference>
<dbReference type="InterPro" id="IPR017871">
    <property type="entry name" value="ABC_transporter-like_CS"/>
</dbReference>
<protein>
    <submittedName>
        <fullName evidence="6">ABC transporter ATP-binding protein</fullName>
    </submittedName>
</protein>
<comment type="caution">
    <text evidence="6">The sequence shown here is derived from an EMBL/GenBank/DDBJ whole genome shotgun (WGS) entry which is preliminary data.</text>
</comment>
<keyword evidence="4" id="KW-1278">Translocase</keyword>
<keyword evidence="7" id="KW-1185">Reference proteome</keyword>
<dbReference type="EMBL" id="JAEDAJ010000004">
    <property type="protein sequence ID" value="MBK0331509.1"/>
    <property type="molecule type" value="Genomic_DNA"/>
</dbReference>
<dbReference type="InterPro" id="IPR003593">
    <property type="entry name" value="AAA+_ATPase"/>
</dbReference>